<proteinExistence type="predicted"/>
<name>A0ABQ9XPI8_9EUKA</name>
<evidence type="ECO:0000313" key="2">
    <source>
        <dbReference type="Proteomes" id="UP001281761"/>
    </source>
</evidence>
<organism evidence="1 2">
    <name type="scientific">Blattamonas nauphoetae</name>
    <dbReference type="NCBI Taxonomy" id="2049346"/>
    <lineage>
        <taxon>Eukaryota</taxon>
        <taxon>Metamonada</taxon>
        <taxon>Preaxostyla</taxon>
        <taxon>Oxymonadida</taxon>
        <taxon>Blattamonas</taxon>
    </lineage>
</organism>
<accession>A0ABQ9XPI8</accession>
<evidence type="ECO:0008006" key="3">
    <source>
        <dbReference type="Google" id="ProtNLM"/>
    </source>
</evidence>
<evidence type="ECO:0000313" key="1">
    <source>
        <dbReference type="EMBL" id="KAK2953115.1"/>
    </source>
</evidence>
<dbReference type="EMBL" id="JARBJD010000095">
    <property type="protein sequence ID" value="KAK2953115.1"/>
    <property type="molecule type" value="Genomic_DNA"/>
</dbReference>
<sequence>MDVCGWMCRTSPTEDDSTAAAAVSEKQAKTKQRDCLRVCTDEYRRKADSCEREAERCRAVCSFDAHSCTDDCATALALCLSEADLFQRLCRKDCPATESACLIRCQSETGILKQKCRHVAIECTKGCSTKEQKMCEIECDHSLSTALQMCEASLDSCLVSSSSRSAVSASAVCLANRRLCTANANDIHEACLTSCLPSLQSSLEECALSFEVNLDRCDIAQKECEKGCFGADKKDETTESKKACSRECIARRDECEQHAADGKVACEQQSEEKWAGKCGETCEQSYLACLEETTTFLDSCREKAKVDGTGTDGARICRNDTREKEKLCISLLDECSERCGG</sequence>
<protein>
    <recommendedName>
        <fullName evidence="3">Four-helix bundle copper-binding protein</fullName>
    </recommendedName>
</protein>
<gene>
    <name evidence="1" type="ORF">BLNAU_11900</name>
</gene>
<keyword evidence="2" id="KW-1185">Reference proteome</keyword>
<reference evidence="1 2" key="1">
    <citation type="journal article" date="2022" name="bioRxiv">
        <title>Genomics of Preaxostyla Flagellates Illuminates Evolutionary Transitions and the Path Towards Mitochondrial Loss.</title>
        <authorList>
            <person name="Novak L.V.F."/>
            <person name="Treitli S.C."/>
            <person name="Pyrih J."/>
            <person name="Halakuc P."/>
            <person name="Pipaliya S.V."/>
            <person name="Vacek V."/>
            <person name="Brzon O."/>
            <person name="Soukal P."/>
            <person name="Eme L."/>
            <person name="Dacks J.B."/>
            <person name="Karnkowska A."/>
            <person name="Elias M."/>
            <person name="Hampl V."/>
        </authorList>
    </citation>
    <scope>NUCLEOTIDE SEQUENCE [LARGE SCALE GENOMIC DNA]</scope>
    <source>
        <strain evidence="1">NAU3</strain>
        <tissue evidence="1">Gut</tissue>
    </source>
</reference>
<comment type="caution">
    <text evidence="1">The sequence shown here is derived from an EMBL/GenBank/DDBJ whole genome shotgun (WGS) entry which is preliminary data.</text>
</comment>
<dbReference type="Proteomes" id="UP001281761">
    <property type="component" value="Unassembled WGS sequence"/>
</dbReference>